<evidence type="ECO:0000256" key="4">
    <source>
        <dbReference type="PIRSR" id="PIRSR000097-1"/>
    </source>
</evidence>
<keyword evidence="3" id="KW-0560">Oxidoreductase</keyword>
<dbReference type="PRINTS" id="PR00069">
    <property type="entry name" value="ALDKETRDTASE"/>
</dbReference>
<feature type="site" description="Lowers pKa of active site Tyr" evidence="6">
    <location>
        <position position="107"/>
    </location>
</feature>
<feature type="binding site" evidence="5">
    <location>
        <position position="141"/>
    </location>
    <ligand>
        <name>substrate</name>
    </ligand>
</feature>
<evidence type="ECO:0000256" key="5">
    <source>
        <dbReference type="PIRSR" id="PIRSR000097-2"/>
    </source>
</evidence>
<accession>A0A9P0CYL7</accession>
<gene>
    <name evidence="9" type="ORF">PSYICH_LOCUS9637</name>
</gene>
<proteinExistence type="inferred from homology"/>
<name>A0A9P0CYL7_9CUCU</name>
<feature type="domain" description="NADP-dependent oxidoreductase" evidence="8">
    <location>
        <begin position="41"/>
        <end position="304"/>
    </location>
</feature>
<evidence type="ECO:0000313" key="9">
    <source>
        <dbReference type="EMBL" id="CAH1108160.1"/>
    </source>
</evidence>
<evidence type="ECO:0000256" key="2">
    <source>
        <dbReference type="ARBA" id="ARBA00022857"/>
    </source>
</evidence>
<dbReference type="EMBL" id="OV651815">
    <property type="protein sequence ID" value="CAH1108160.1"/>
    <property type="molecule type" value="Genomic_DNA"/>
</dbReference>
<evidence type="ECO:0000313" key="10">
    <source>
        <dbReference type="Proteomes" id="UP001153636"/>
    </source>
</evidence>
<dbReference type="PANTHER" id="PTHR43827:SF3">
    <property type="entry name" value="NADP-DEPENDENT OXIDOREDUCTASE DOMAIN-CONTAINING PROTEIN"/>
    <property type="match status" value="1"/>
</dbReference>
<keyword evidence="7" id="KW-0732">Signal</keyword>
<dbReference type="InterPro" id="IPR018170">
    <property type="entry name" value="Aldo/ket_reductase_CS"/>
</dbReference>
<evidence type="ECO:0000256" key="7">
    <source>
        <dbReference type="SAM" id="SignalP"/>
    </source>
</evidence>
<dbReference type="Gene3D" id="3.20.20.100">
    <property type="entry name" value="NADP-dependent oxidoreductase domain"/>
    <property type="match status" value="1"/>
</dbReference>
<dbReference type="PANTHER" id="PTHR43827">
    <property type="entry name" value="2,5-DIKETO-D-GLUCONIC ACID REDUCTASE"/>
    <property type="match status" value="1"/>
</dbReference>
<keyword evidence="10" id="KW-1185">Reference proteome</keyword>
<dbReference type="AlphaFoldDB" id="A0A9P0CYL7"/>
<evidence type="ECO:0000256" key="6">
    <source>
        <dbReference type="PIRSR" id="PIRSR000097-3"/>
    </source>
</evidence>
<comment type="similarity">
    <text evidence="1">Belongs to the aldo/keto reductase family.</text>
</comment>
<dbReference type="PROSITE" id="PS00798">
    <property type="entry name" value="ALDOKETO_REDUCTASE_1"/>
    <property type="match status" value="1"/>
</dbReference>
<dbReference type="PROSITE" id="PS00062">
    <property type="entry name" value="ALDOKETO_REDUCTASE_2"/>
    <property type="match status" value="1"/>
</dbReference>
<dbReference type="InterPro" id="IPR036812">
    <property type="entry name" value="NAD(P)_OxRdtase_dom_sf"/>
</dbReference>
<dbReference type="OrthoDB" id="416253at2759"/>
<reference evidence="9" key="1">
    <citation type="submission" date="2022-01" db="EMBL/GenBank/DDBJ databases">
        <authorList>
            <person name="King R."/>
        </authorList>
    </citation>
    <scope>NUCLEOTIDE SEQUENCE</scope>
</reference>
<feature type="active site" description="Proton donor" evidence="4">
    <location>
        <position position="78"/>
    </location>
</feature>
<feature type="chain" id="PRO_5040470361" description="NADP-dependent oxidoreductase domain-containing protein" evidence="7">
    <location>
        <begin position="20"/>
        <end position="319"/>
    </location>
</feature>
<evidence type="ECO:0000259" key="8">
    <source>
        <dbReference type="Pfam" id="PF00248"/>
    </source>
</evidence>
<sequence length="319" mass="36091">MHLLCKTVVLLTVVVAIRAEKNDLTRDLKVILPSGDKMSVIGFGTGGVRGIRGIENVTKILDDVLGAGYRLIDTAAAYENEEDIGKALKELLPKYNLTRKDIFVTSKLAASKEAFGENAYKALKQSFQRFGFDYIDLYLIHFPGYFPPPGPNTNFSTLRDETWKQLVKGQKEGLTRNLGVSNYNIRHLTELLNNDHGVKPAVNQVEWHPEYHQDELLEFCKKQGIALQAYFSLGGVENKTTLLEKPDVKHIATKLGKTPGQVLLRWAVQQNVLVIPKSRSRKHMEQNLDLNFEIPEYDMNILSNLKQPGKYIWNPDTII</sequence>
<evidence type="ECO:0000256" key="3">
    <source>
        <dbReference type="ARBA" id="ARBA00023002"/>
    </source>
</evidence>
<dbReference type="GO" id="GO:0016616">
    <property type="term" value="F:oxidoreductase activity, acting on the CH-OH group of donors, NAD or NADP as acceptor"/>
    <property type="evidence" value="ECO:0007669"/>
    <property type="project" value="UniProtKB-ARBA"/>
</dbReference>
<keyword evidence="2" id="KW-0521">NADP</keyword>
<dbReference type="Proteomes" id="UP001153636">
    <property type="component" value="Chromosome 3"/>
</dbReference>
<dbReference type="FunFam" id="3.20.20.100:FF:000002">
    <property type="entry name" value="2,5-diketo-D-gluconic acid reductase A"/>
    <property type="match status" value="1"/>
</dbReference>
<dbReference type="Pfam" id="PF00248">
    <property type="entry name" value="Aldo_ket_red"/>
    <property type="match status" value="1"/>
</dbReference>
<protein>
    <recommendedName>
        <fullName evidence="8">NADP-dependent oxidoreductase domain-containing protein</fullName>
    </recommendedName>
</protein>
<organism evidence="9 10">
    <name type="scientific">Psylliodes chrysocephalus</name>
    <dbReference type="NCBI Taxonomy" id="3402493"/>
    <lineage>
        <taxon>Eukaryota</taxon>
        <taxon>Metazoa</taxon>
        <taxon>Ecdysozoa</taxon>
        <taxon>Arthropoda</taxon>
        <taxon>Hexapoda</taxon>
        <taxon>Insecta</taxon>
        <taxon>Pterygota</taxon>
        <taxon>Neoptera</taxon>
        <taxon>Endopterygota</taxon>
        <taxon>Coleoptera</taxon>
        <taxon>Polyphaga</taxon>
        <taxon>Cucujiformia</taxon>
        <taxon>Chrysomeloidea</taxon>
        <taxon>Chrysomelidae</taxon>
        <taxon>Galerucinae</taxon>
        <taxon>Alticini</taxon>
        <taxon>Psylliodes</taxon>
    </lineage>
</organism>
<dbReference type="SUPFAM" id="SSF51430">
    <property type="entry name" value="NAD(P)-linked oxidoreductase"/>
    <property type="match status" value="1"/>
</dbReference>
<feature type="signal peptide" evidence="7">
    <location>
        <begin position="1"/>
        <end position="19"/>
    </location>
</feature>
<dbReference type="InterPro" id="IPR023210">
    <property type="entry name" value="NADP_OxRdtase_dom"/>
</dbReference>
<dbReference type="PIRSF" id="PIRSF000097">
    <property type="entry name" value="AKR"/>
    <property type="match status" value="1"/>
</dbReference>
<evidence type="ECO:0000256" key="1">
    <source>
        <dbReference type="ARBA" id="ARBA00007905"/>
    </source>
</evidence>
<dbReference type="InterPro" id="IPR020471">
    <property type="entry name" value="AKR"/>
</dbReference>